<dbReference type="PRINTS" id="PR00926">
    <property type="entry name" value="MITOCARRIER"/>
</dbReference>
<dbReference type="EMBL" id="MU005965">
    <property type="protein sequence ID" value="KAF2862541.1"/>
    <property type="molecule type" value="Genomic_DNA"/>
</dbReference>
<feature type="domain" description="Aminoacyl-transfer RNA synthetases class-II family profile" evidence="25">
    <location>
        <begin position="349"/>
        <end position="621"/>
    </location>
</feature>
<sequence length="745" mass="83159">MSSSRGGSGIHYPFWFGGSASSFAACVTHPLDLLKVRLQTQPQATRQTLPQLVAHILRNEGIQGLYRGLSASLLRQITYSTTRFGVYESLKGKLYSGGEAPGFAALVGLASVSGVLGGIAGNPADIINVRMQNDASLPQAQRRNYKNAVHGLVCMLRTEGTGSLFRGMGPNSARAALMTASQLATYDVFKKGLREGFGWKDGLATHFTASSLAGLVATTVCSPFDVVKTRVMSGHQREGIMKVVKEIVHKEGYGWVFRGWLPSFVRLGPHTVATFLFLEQHKRVYRFLVGVRPHTLARSYSTSPSPTRTILVNGKSYPTDSWTNTPPSILSYINTNLHTQPNHPLSITRSLLEQHLGPSFTHYNSLPPVVSVAQNFDSLGFSPTHAGRSRSDTYYLNQHTLLRTHTSAHEVDLFAHNKTDGYTVAADVYRRDAVDRSHFPVFHQFEGARTWSLNNFPGGREARIEAIIKDSNKITRHAGVENSTPTPEDEVQKDFHLPAEAAAIETHLKRSLENMILSTFAATGLKPRVRWVRTTFPHTSPSFEMEVMWKGDWLEVLGCGVVDQNLLLRAGRRDRIGWAFGIGLERIAMLLFEVPDIRLFWSRDQRFLEQFKEGEVRTFRPFSKYPPAKRDLAFWLPAKEGKVGRDEGDINPAGGKESETTAIDGPDGAVFHENDLMEIARQVAGNDVEDVKCVDDFTHPKTKRRSLCYRFTYRSLERTLTSEEANDMHSRIGEVLRERFGVELR</sequence>
<keyword evidence="6" id="KW-0813">Transport</keyword>
<evidence type="ECO:0000256" key="10">
    <source>
        <dbReference type="ARBA" id="ARBA00022741"/>
    </source>
</evidence>
<dbReference type="InterPro" id="IPR005121">
    <property type="entry name" value="Fdx_antiC-bd"/>
</dbReference>
<evidence type="ECO:0000256" key="12">
    <source>
        <dbReference type="ARBA" id="ARBA00022840"/>
    </source>
</evidence>
<dbReference type="AlphaFoldDB" id="A0A6A7C4V3"/>
<proteinExistence type="inferred from homology"/>
<evidence type="ECO:0000256" key="7">
    <source>
        <dbReference type="ARBA" id="ARBA00022598"/>
    </source>
</evidence>
<keyword evidence="10" id="KW-0547">Nucleotide-binding</keyword>
<evidence type="ECO:0000256" key="23">
    <source>
        <dbReference type="PROSITE-ProRule" id="PRU00282"/>
    </source>
</evidence>
<evidence type="ECO:0000256" key="9">
    <source>
        <dbReference type="ARBA" id="ARBA00022737"/>
    </source>
</evidence>
<comment type="function">
    <text evidence="21">Is responsible for the charging of tRNA(Phe) with phenylalanine in mitochondrial translation.</text>
</comment>
<dbReference type="SUPFAM" id="SSF103506">
    <property type="entry name" value="Mitochondrial carrier"/>
    <property type="match status" value="1"/>
</dbReference>
<evidence type="ECO:0000256" key="2">
    <source>
        <dbReference type="ARBA" id="ARBA00004448"/>
    </source>
</evidence>
<comment type="subcellular location">
    <subcellularLocation>
        <location evidence="2">Mitochondrion inner membrane</location>
        <topology evidence="2">Multi-pass membrane protein</topology>
    </subcellularLocation>
    <subcellularLocation>
        <location evidence="1">Mitochondrion matrix</location>
    </subcellularLocation>
</comment>
<gene>
    <name evidence="27" type="ORF">K470DRAFT_293425</name>
</gene>
<dbReference type="Gene3D" id="3.30.70.380">
    <property type="entry name" value="Ferrodoxin-fold anticodon-binding domain"/>
    <property type="match status" value="1"/>
</dbReference>
<evidence type="ECO:0000256" key="3">
    <source>
        <dbReference type="ARBA" id="ARBA00006375"/>
    </source>
</evidence>
<accession>A0A6A7C4V3</accession>
<dbReference type="Pfam" id="PF01409">
    <property type="entry name" value="tRNA-synt_2d"/>
    <property type="match status" value="2"/>
</dbReference>
<evidence type="ECO:0000256" key="24">
    <source>
        <dbReference type="SAM" id="MobiDB-lite"/>
    </source>
</evidence>
<dbReference type="Pfam" id="PF00153">
    <property type="entry name" value="Mito_carr"/>
    <property type="match status" value="3"/>
</dbReference>
<keyword evidence="9" id="KW-0677">Repeat</keyword>
<protein>
    <recommendedName>
        <fullName evidence="22">Phenylalanine--tRNA ligase, mitochondrial</fullName>
        <ecNumber evidence="5">6.1.1.20</ecNumber>
    </recommendedName>
    <alternativeName>
        <fullName evidence="19">Phenylalanyl-tRNA synthetase</fullName>
    </alternativeName>
</protein>
<dbReference type="GO" id="GO:0000049">
    <property type="term" value="F:tRNA binding"/>
    <property type="evidence" value="ECO:0007669"/>
    <property type="project" value="InterPro"/>
</dbReference>
<feature type="region of interest" description="Disordered" evidence="24">
    <location>
        <begin position="645"/>
        <end position="665"/>
    </location>
</feature>
<dbReference type="SUPFAM" id="SSF55681">
    <property type="entry name" value="Class II aaRS and biotin synthetases"/>
    <property type="match status" value="1"/>
</dbReference>
<dbReference type="Proteomes" id="UP000799421">
    <property type="component" value="Unassembled WGS sequence"/>
</dbReference>
<keyword evidence="7" id="KW-0436">Ligase</keyword>
<dbReference type="Gene3D" id="3.30.930.10">
    <property type="entry name" value="Bira Bifunctional Protein, Domain 2"/>
    <property type="match status" value="1"/>
</dbReference>
<dbReference type="InterPro" id="IPR036690">
    <property type="entry name" value="Fdx_antiC-bd_sf"/>
</dbReference>
<evidence type="ECO:0000256" key="15">
    <source>
        <dbReference type="ARBA" id="ARBA00022989"/>
    </source>
</evidence>
<comment type="catalytic activity">
    <reaction evidence="20">
        <text>tRNA(Phe) + L-phenylalanine + ATP = L-phenylalanyl-tRNA(Phe) + AMP + diphosphate + H(+)</text>
        <dbReference type="Rhea" id="RHEA:19413"/>
        <dbReference type="Rhea" id="RHEA-COMP:9668"/>
        <dbReference type="Rhea" id="RHEA-COMP:9699"/>
        <dbReference type="ChEBI" id="CHEBI:15378"/>
        <dbReference type="ChEBI" id="CHEBI:30616"/>
        <dbReference type="ChEBI" id="CHEBI:33019"/>
        <dbReference type="ChEBI" id="CHEBI:58095"/>
        <dbReference type="ChEBI" id="CHEBI:78442"/>
        <dbReference type="ChEBI" id="CHEBI:78531"/>
        <dbReference type="ChEBI" id="CHEBI:456215"/>
        <dbReference type="EC" id="6.1.1.20"/>
    </reaction>
</comment>
<dbReference type="InterPro" id="IPR045864">
    <property type="entry name" value="aa-tRNA-synth_II/BPL/LPL"/>
</dbReference>
<dbReference type="FunFam" id="3.30.930.10:FF:000053">
    <property type="entry name" value="Phenylalanyl-tRNA synthetase mitochondrial"/>
    <property type="match status" value="1"/>
</dbReference>
<keyword evidence="18 27" id="KW-0030">Aminoacyl-tRNA synthetase</keyword>
<reference evidence="27" key="1">
    <citation type="journal article" date="2020" name="Stud. Mycol.">
        <title>101 Dothideomycetes genomes: a test case for predicting lifestyles and emergence of pathogens.</title>
        <authorList>
            <person name="Haridas S."/>
            <person name="Albert R."/>
            <person name="Binder M."/>
            <person name="Bloem J."/>
            <person name="Labutti K."/>
            <person name="Salamov A."/>
            <person name="Andreopoulos B."/>
            <person name="Baker S."/>
            <person name="Barry K."/>
            <person name="Bills G."/>
            <person name="Bluhm B."/>
            <person name="Cannon C."/>
            <person name="Castanera R."/>
            <person name="Culley D."/>
            <person name="Daum C."/>
            <person name="Ezra D."/>
            <person name="Gonzalez J."/>
            <person name="Henrissat B."/>
            <person name="Kuo A."/>
            <person name="Liang C."/>
            <person name="Lipzen A."/>
            <person name="Lutzoni F."/>
            <person name="Magnuson J."/>
            <person name="Mondo S."/>
            <person name="Nolan M."/>
            <person name="Ohm R."/>
            <person name="Pangilinan J."/>
            <person name="Park H.-J."/>
            <person name="Ramirez L."/>
            <person name="Alfaro M."/>
            <person name="Sun H."/>
            <person name="Tritt A."/>
            <person name="Yoshinaga Y."/>
            <person name="Zwiers L.-H."/>
            <person name="Turgeon B."/>
            <person name="Goodwin S."/>
            <person name="Spatafora J."/>
            <person name="Crous P."/>
            <person name="Grigoriev I."/>
        </authorList>
    </citation>
    <scope>NUCLEOTIDE SEQUENCE</scope>
    <source>
        <strain evidence="27">CBS 480.64</strain>
    </source>
</reference>
<feature type="repeat" description="Solcar" evidence="23">
    <location>
        <begin position="201"/>
        <end position="284"/>
    </location>
</feature>
<evidence type="ECO:0000256" key="17">
    <source>
        <dbReference type="ARBA" id="ARBA00023136"/>
    </source>
</evidence>
<evidence type="ECO:0000256" key="21">
    <source>
        <dbReference type="ARBA" id="ARBA00057761"/>
    </source>
</evidence>
<dbReference type="InterPro" id="IPR018108">
    <property type="entry name" value="MCP_transmembrane"/>
</dbReference>
<keyword evidence="11" id="KW-0999">Mitochondrion inner membrane</keyword>
<dbReference type="PROSITE" id="PS51257">
    <property type="entry name" value="PROKAR_LIPOPROTEIN"/>
    <property type="match status" value="1"/>
</dbReference>
<evidence type="ECO:0000256" key="14">
    <source>
        <dbReference type="ARBA" id="ARBA00022946"/>
    </source>
</evidence>
<evidence type="ECO:0000256" key="4">
    <source>
        <dbReference type="ARBA" id="ARBA00008226"/>
    </source>
</evidence>
<dbReference type="PROSITE" id="PS50862">
    <property type="entry name" value="AA_TRNA_LIGASE_II"/>
    <property type="match status" value="1"/>
</dbReference>
<evidence type="ECO:0000259" key="26">
    <source>
        <dbReference type="PROSITE" id="PS51447"/>
    </source>
</evidence>
<dbReference type="InterPro" id="IPR002067">
    <property type="entry name" value="MCP"/>
</dbReference>
<dbReference type="Pfam" id="PF03147">
    <property type="entry name" value="FDX-ACB"/>
    <property type="match status" value="1"/>
</dbReference>
<evidence type="ECO:0000256" key="19">
    <source>
        <dbReference type="ARBA" id="ARBA00031194"/>
    </source>
</evidence>
<dbReference type="InterPro" id="IPR023395">
    <property type="entry name" value="MCP_dom_sf"/>
</dbReference>
<keyword evidence="8 23" id="KW-0812">Transmembrane</keyword>
<evidence type="ECO:0000313" key="27">
    <source>
        <dbReference type="EMBL" id="KAF2862541.1"/>
    </source>
</evidence>
<dbReference type="Gene3D" id="1.50.40.10">
    <property type="entry name" value="Mitochondrial carrier domain"/>
    <property type="match status" value="1"/>
</dbReference>
<dbReference type="PROSITE" id="PS51447">
    <property type="entry name" value="FDX_ACB"/>
    <property type="match status" value="1"/>
</dbReference>
<dbReference type="GO" id="GO:0005743">
    <property type="term" value="C:mitochondrial inner membrane"/>
    <property type="evidence" value="ECO:0007669"/>
    <property type="project" value="UniProtKB-SubCell"/>
</dbReference>
<keyword evidence="28" id="KW-1185">Reference proteome</keyword>
<keyword evidence="15" id="KW-1133">Transmembrane helix</keyword>
<dbReference type="FunFam" id="3.30.70.380:FF:000002">
    <property type="entry name" value="phenylalanine--tRNA ligase, mitochondrial"/>
    <property type="match status" value="1"/>
</dbReference>
<dbReference type="GO" id="GO:0006432">
    <property type="term" value="P:phenylalanyl-tRNA aminoacylation"/>
    <property type="evidence" value="ECO:0007669"/>
    <property type="project" value="InterPro"/>
</dbReference>
<evidence type="ECO:0000313" key="28">
    <source>
        <dbReference type="Proteomes" id="UP000799421"/>
    </source>
</evidence>
<dbReference type="PROSITE" id="PS50920">
    <property type="entry name" value="SOLCAR"/>
    <property type="match status" value="3"/>
</dbReference>
<keyword evidence="16" id="KW-0496">Mitochondrion</keyword>
<dbReference type="GO" id="GO:0005759">
    <property type="term" value="C:mitochondrial matrix"/>
    <property type="evidence" value="ECO:0007669"/>
    <property type="project" value="UniProtKB-SubCell"/>
</dbReference>
<dbReference type="GO" id="GO:0055085">
    <property type="term" value="P:transmembrane transport"/>
    <property type="evidence" value="ECO:0007669"/>
    <property type="project" value="InterPro"/>
</dbReference>
<dbReference type="GO" id="GO:0004826">
    <property type="term" value="F:phenylalanine-tRNA ligase activity"/>
    <property type="evidence" value="ECO:0007669"/>
    <property type="project" value="UniProtKB-EC"/>
</dbReference>
<evidence type="ECO:0000256" key="22">
    <source>
        <dbReference type="ARBA" id="ARBA00073229"/>
    </source>
</evidence>
<dbReference type="InterPro" id="IPR002319">
    <property type="entry name" value="Phenylalanyl-tRNA_Synthase"/>
</dbReference>
<feature type="domain" description="FDX-ACB" evidence="26">
    <location>
        <begin position="623"/>
        <end position="745"/>
    </location>
</feature>
<dbReference type="InterPro" id="IPR006195">
    <property type="entry name" value="aa-tRNA-synth_II"/>
</dbReference>
<dbReference type="PANTHER" id="PTHR45618">
    <property type="entry name" value="MITOCHONDRIAL DICARBOXYLATE CARRIER-RELATED"/>
    <property type="match status" value="1"/>
</dbReference>
<evidence type="ECO:0000256" key="16">
    <source>
        <dbReference type="ARBA" id="ARBA00023128"/>
    </source>
</evidence>
<evidence type="ECO:0000256" key="1">
    <source>
        <dbReference type="ARBA" id="ARBA00004305"/>
    </source>
</evidence>
<dbReference type="FunFam" id="1.50.40.10:FF:000107">
    <property type="entry name" value="Mitochondrial dicarboxylate carrier"/>
    <property type="match status" value="1"/>
</dbReference>
<feature type="repeat" description="Solcar" evidence="23">
    <location>
        <begin position="8"/>
        <end position="93"/>
    </location>
</feature>
<evidence type="ECO:0000256" key="11">
    <source>
        <dbReference type="ARBA" id="ARBA00022792"/>
    </source>
</evidence>
<dbReference type="GO" id="GO:0005524">
    <property type="term" value="F:ATP binding"/>
    <property type="evidence" value="ECO:0007669"/>
    <property type="project" value="UniProtKB-KW"/>
</dbReference>
<evidence type="ECO:0000256" key="18">
    <source>
        <dbReference type="ARBA" id="ARBA00023146"/>
    </source>
</evidence>
<comment type="similarity">
    <text evidence="4">Belongs to the class-II aminoacyl-tRNA synthetase family.</text>
</comment>
<keyword evidence="12" id="KW-0067">ATP-binding</keyword>
<organism evidence="27 28">
    <name type="scientific">Piedraia hortae CBS 480.64</name>
    <dbReference type="NCBI Taxonomy" id="1314780"/>
    <lineage>
        <taxon>Eukaryota</taxon>
        <taxon>Fungi</taxon>
        <taxon>Dikarya</taxon>
        <taxon>Ascomycota</taxon>
        <taxon>Pezizomycotina</taxon>
        <taxon>Dothideomycetes</taxon>
        <taxon>Dothideomycetidae</taxon>
        <taxon>Capnodiales</taxon>
        <taxon>Piedraiaceae</taxon>
        <taxon>Piedraia</taxon>
    </lineage>
</organism>
<evidence type="ECO:0000256" key="5">
    <source>
        <dbReference type="ARBA" id="ARBA00012814"/>
    </source>
</evidence>
<dbReference type="EC" id="6.1.1.20" evidence="5"/>
<evidence type="ECO:0000256" key="13">
    <source>
        <dbReference type="ARBA" id="ARBA00022917"/>
    </source>
</evidence>
<keyword evidence="17 23" id="KW-0472">Membrane</keyword>
<keyword evidence="13" id="KW-0648">Protein biosynthesis</keyword>
<evidence type="ECO:0000259" key="25">
    <source>
        <dbReference type="PROSITE" id="PS50862"/>
    </source>
</evidence>
<dbReference type="InterPro" id="IPR050391">
    <property type="entry name" value="Mito_Metabolite_Transporter"/>
</dbReference>
<dbReference type="NCBIfam" id="TIGR00469">
    <property type="entry name" value="pheS_mito"/>
    <property type="match status" value="1"/>
</dbReference>
<dbReference type="SMART" id="SM00896">
    <property type="entry name" value="FDX-ACB"/>
    <property type="match status" value="1"/>
</dbReference>
<evidence type="ECO:0000256" key="6">
    <source>
        <dbReference type="ARBA" id="ARBA00022448"/>
    </source>
</evidence>
<name>A0A6A7C4V3_9PEZI</name>
<dbReference type="OrthoDB" id="4457at2759"/>
<dbReference type="InterPro" id="IPR004530">
    <property type="entry name" value="Phe-tRNA-synth_IIc_mito"/>
</dbReference>
<feature type="repeat" description="Solcar" evidence="23">
    <location>
        <begin position="101"/>
        <end position="192"/>
    </location>
</feature>
<evidence type="ECO:0000256" key="20">
    <source>
        <dbReference type="ARBA" id="ARBA00049255"/>
    </source>
</evidence>
<evidence type="ECO:0000256" key="8">
    <source>
        <dbReference type="ARBA" id="ARBA00022692"/>
    </source>
</evidence>
<dbReference type="SUPFAM" id="SSF54991">
    <property type="entry name" value="Anticodon-binding domain of PheRS"/>
    <property type="match status" value="1"/>
</dbReference>
<comment type="similarity">
    <text evidence="3">Belongs to the mitochondrial carrier (TC 2.A.29) family.</text>
</comment>
<keyword evidence="14" id="KW-0809">Transit peptide</keyword>